<name>A0A1W6EVY3_AMPCP</name>
<evidence type="ECO:0000313" key="2">
    <source>
        <dbReference type="EMBL" id="ARK19855.1"/>
    </source>
</evidence>
<accession>A0A1W6EVY3</accession>
<dbReference type="EMBL" id="KY563446">
    <property type="protein sequence ID" value="ARK19855.1"/>
    <property type="molecule type" value="mRNA"/>
</dbReference>
<feature type="signal peptide" evidence="1">
    <location>
        <begin position="1"/>
        <end position="20"/>
    </location>
</feature>
<dbReference type="AlphaFoldDB" id="A0A1W6EVY3"/>
<keyword evidence="1" id="KW-0732">Signal</keyword>
<proteinExistence type="evidence at transcript level"/>
<evidence type="ECO:0000256" key="1">
    <source>
        <dbReference type="SAM" id="SignalP"/>
    </source>
</evidence>
<reference evidence="2" key="1">
    <citation type="submission" date="2017-02" db="EMBL/GenBank/DDBJ databases">
        <title>Parasitoid Jewel Wasp Mounts Multi-Pronged Neurochemical Attack to Hijack a Host Brain.</title>
        <authorList>
            <person name="Arvidson R.S."/>
            <person name="Kaiser M."/>
            <person name="Libersat F."/>
            <person name="Adams M.E."/>
        </authorList>
    </citation>
    <scope>NUCLEOTIDE SEQUENCE</scope>
    <source>
        <strain evidence="2">73</strain>
    </source>
</reference>
<feature type="chain" id="PRO_5012280768" evidence="1">
    <location>
        <begin position="21"/>
        <end position="229"/>
    </location>
</feature>
<sequence>MRLNAEFSILLMSCAILTNGNLEQQYEQNVTIVLKSTENFFDVLKLLKTQNEFKMYMHGTVAMVDVIDRMKHFLLEKVKTELQMLGATPEDLVNCLDLTTMHVETFNKNVFKEMSACTNSFNDFFFTQSSKFTYILLLMQNLIKHLNKVSEECKVHSDPEECLTEEVNDAKMQLTYYKNEIFEKDMTMDGQLKDEIAKFRQCVANRPLPLLRVEEERVIRLAHNCHIRH</sequence>
<protein>
    <submittedName>
        <fullName evidence="2">Venom protein</fullName>
    </submittedName>
</protein>
<organism evidence="2">
    <name type="scientific">Ampulex compressa</name>
    <name type="common">Emerald cockroach wasp</name>
    <dbReference type="NCBI Taxonomy" id="860918"/>
    <lineage>
        <taxon>Eukaryota</taxon>
        <taxon>Metazoa</taxon>
        <taxon>Ecdysozoa</taxon>
        <taxon>Arthropoda</taxon>
        <taxon>Hexapoda</taxon>
        <taxon>Insecta</taxon>
        <taxon>Pterygota</taxon>
        <taxon>Neoptera</taxon>
        <taxon>Endopterygota</taxon>
        <taxon>Hymenoptera</taxon>
        <taxon>Apocrita</taxon>
        <taxon>Aculeata</taxon>
        <taxon>Apoidea</taxon>
        <taxon>Ampulicidae</taxon>
        <taxon>Ampulicini</taxon>
        <taxon>Ampulex</taxon>
    </lineage>
</organism>